<dbReference type="Gene3D" id="3.90.1010.20">
    <property type="match status" value="1"/>
</dbReference>
<evidence type="ECO:0000256" key="1">
    <source>
        <dbReference type="SAM" id="MobiDB-lite"/>
    </source>
</evidence>
<dbReference type="RefSeq" id="WP_336480673.1">
    <property type="nucleotide sequence ID" value="NZ_JBAWSV010000001.1"/>
</dbReference>
<evidence type="ECO:0000259" key="2">
    <source>
        <dbReference type="SMART" id="SM00900"/>
    </source>
</evidence>
<name>A0ABU8FSU2_9BACI</name>
<reference evidence="3 4" key="1">
    <citation type="submission" date="2024-01" db="EMBL/GenBank/DDBJ databases">
        <title>Seven novel Bacillus-like species.</title>
        <authorList>
            <person name="Liu G."/>
        </authorList>
    </citation>
    <scope>NUCLEOTIDE SEQUENCE [LARGE SCALE GENOMIC DNA]</scope>
    <source>
        <strain evidence="3 4">FJAT-53711</strain>
    </source>
</reference>
<keyword evidence="4" id="KW-1185">Reference proteome</keyword>
<comment type="caution">
    <text evidence="3">The sequence shown here is derived from an EMBL/GenBank/DDBJ whole genome shotgun (WGS) entry which is preliminary data.</text>
</comment>
<protein>
    <submittedName>
        <fullName evidence="3">FMN-binding protein</fullName>
    </submittedName>
</protein>
<dbReference type="InterPro" id="IPR007329">
    <property type="entry name" value="FMN-bd"/>
</dbReference>
<accession>A0ABU8FSU2</accession>
<feature type="domain" description="FMN-binding" evidence="2">
    <location>
        <begin position="75"/>
        <end position="149"/>
    </location>
</feature>
<evidence type="ECO:0000313" key="3">
    <source>
        <dbReference type="EMBL" id="MEI4828282.1"/>
    </source>
</evidence>
<organism evidence="3 4">
    <name type="scientific">Bacillus yunxiaonensis</name>
    <dbReference type="NCBI Taxonomy" id="3127665"/>
    <lineage>
        <taxon>Bacteria</taxon>
        <taxon>Bacillati</taxon>
        <taxon>Bacillota</taxon>
        <taxon>Bacilli</taxon>
        <taxon>Bacillales</taxon>
        <taxon>Bacillaceae</taxon>
        <taxon>Bacillus</taxon>
    </lineage>
</organism>
<proteinExistence type="predicted"/>
<dbReference type="SMART" id="SM00900">
    <property type="entry name" value="FMN_bind"/>
    <property type="match status" value="1"/>
</dbReference>
<feature type="region of interest" description="Disordered" evidence="1">
    <location>
        <begin position="30"/>
        <end position="61"/>
    </location>
</feature>
<sequence length="168" mass="17881">MAKMGNKMITLCTVAVGMIYTAGYITTESPKAEVEQPSQNITESTPQPKAPSSTSDITTKKVKSTYKDGTYNGQGANHIGSVAVAVTIQKDKITSVQITDCTTSYSQSYIDDLPQQVVDRQSADVDVVSGATRSTEDFQEAVQNALLQAKQANVSYKTQNTGSVTGNA</sequence>
<evidence type="ECO:0000313" key="4">
    <source>
        <dbReference type="Proteomes" id="UP001367922"/>
    </source>
</evidence>
<dbReference type="Proteomes" id="UP001367922">
    <property type="component" value="Unassembled WGS sequence"/>
</dbReference>
<gene>
    <name evidence="3" type="ORF">WAX78_02255</name>
</gene>
<dbReference type="EMBL" id="JBAWSV010000001">
    <property type="protein sequence ID" value="MEI4828282.1"/>
    <property type="molecule type" value="Genomic_DNA"/>
</dbReference>
<dbReference type="Pfam" id="PF04205">
    <property type="entry name" value="FMN_bind"/>
    <property type="match status" value="1"/>
</dbReference>
<feature type="compositionally biased region" description="Polar residues" evidence="1">
    <location>
        <begin position="36"/>
        <end position="57"/>
    </location>
</feature>